<keyword evidence="3" id="KW-1185">Reference proteome</keyword>
<reference evidence="2 3" key="1">
    <citation type="submission" date="2020-08" db="EMBL/GenBank/DDBJ databases">
        <title>Sequencing the genomes of 1000 actinobacteria strains.</title>
        <authorList>
            <person name="Klenk H.-P."/>
        </authorList>
    </citation>
    <scope>NUCLEOTIDE SEQUENCE [LARGE SCALE GENOMIC DNA]</scope>
    <source>
        <strain evidence="2 3">DSM 45362</strain>
    </source>
</reference>
<dbReference type="RefSeq" id="WP_281394939.1">
    <property type="nucleotide sequence ID" value="NZ_JACHMN010000001.1"/>
</dbReference>
<name>A0A841BII5_9ACTN</name>
<proteinExistence type="predicted"/>
<gene>
    <name evidence="2" type="ORF">F4553_000794</name>
</gene>
<dbReference type="Proteomes" id="UP000587527">
    <property type="component" value="Unassembled WGS sequence"/>
</dbReference>
<accession>A0A841BII5</accession>
<dbReference type="EMBL" id="JACHMN010000001">
    <property type="protein sequence ID" value="MBB5867415.1"/>
    <property type="molecule type" value="Genomic_DNA"/>
</dbReference>
<evidence type="ECO:0000313" key="2">
    <source>
        <dbReference type="EMBL" id="MBB5867415.1"/>
    </source>
</evidence>
<dbReference type="AlphaFoldDB" id="A0A841BII5"/>
<organism evidence="2 3">
    <name type="scientific">Allocatelliglobosispora scoriae</name>
    <dbReference type="NCBI Taxonomy" id="643052"/>
    <lineage>
        <taxon>Bacteria</taxon>
        <taxon>Bacillati</taxon>
        <taxon>Actinomycetota</taxon>
        <taxon>Actinomycetes</taxon>
        <taxon>Micromonosporales</taxon>
        <taxon>Micromonosporaceae</taxon>
        <taxon>Allocatelliglobosispora</taxon>
    </lineage>
</organism>
<protein>
    <submittedName>
        <fullName evidence="2">Uncharacterized protein</fullName>
    </submittedName>
</protein>
<evidence type="ECO:0000256" key="1">
    <source>
        <dbReference type="SAM" id="MobiDB-lite"/>
    </source>
</evidence>
<sequence>MLQAVETAPAADGKPYREMELETADDRRACNIDDGDINDDD</sequence>
<evidence type="ECO:0000313" key="3">
    <source>
        <dbReference type="Proteomes" id="UP000587527"/>
    </source>
</evidence>
<comment type="caution">
    <text evidence="2">The sequence shown here is derived from an EMBL/GenBank/DDBJ whole genome shotgun (WGS) entry which is preliminary data.</text>
</comment>
<feature type="compositionally biased region" description="Basic and acidic residues" evidence="1">
    <location>
        <begin position="14"/>
        <end position="31"/>
    </location>
</feature>
<feature type="region of interest" description="Disordered" evidence="1">
    <location>
        <begin position="1"/>
        <end position="41"/>
    </location>
</feature>